<evidence type="ECO:0000313" key="5">
    <source>
        <dbReference type="Proteomes" id="UP000183253"/>
    </source>
</evidence>
<dbReference type="STRING" id="1033731.SAMN05444145_108106"/>
<dbReference type="InterPro" id="IPR045304">
    <property type="entry name" value="LbH_SAT"/>
</dbReference>
<reference evidence="4 5" key="1">
    <citation type="submission" date="2016-10" db="EMBL/GenBank/DDBJ databases">
        <authorList>
            <person name="de Groot N.N."/>
        </authorList>
    </citation>
    <scope>NUCLEOTIDE SEQUENCE [LARGE SCALE GENOMIC DNA]</scope>
    <source>
        <strain evidence="4 5">DSM 25383</strain>
    </source>
</reference>
<evidence type="ECO:0000256" key="2">
    <source>
        <dbReference type="ARBA" id="ARBA00022679"/>
    </source>
</evidence>
<dbReference type="InterPro" id="IPR011004">
    <property type="entry name" value="Trimer_LpxA-like_sf"/>
</dbReference>
<dbReference type="AlphaFoldDB" id="A0A1H4EVC5"/>
<sequence length="196" mass="22222">MIRSYEEYQFYLKQDRIALGIRQEGWTGKLKQWLLPDPIWKFERLMRRCEYLTNCGGKRNPMLLWYRVRYRKLSLKLGFSIPINTFGPGLSIVHYGTIVVNSAARIGKNCRLHACVNIGASRGSKMAAQIGDNVYIGPSVVIFGDIRIADNVTIGANATVNRDCREENAVLAGTPAVVVKSDFPVWWRLNGLDLEE</sequence>
<dbReference type="PANTHER" id="PTHR42811">
    <property type="entry name" value="SERINE ACETYLTRANSFERASE"/>
    <property type="match status" value="1"/>
</dbReference>
<dbReference type="InterPro" id="IPR001451">
    <property type="entry name" value="Hexapep"/>
</dbReference>
<dbReference type="OrthoDB" id="9814490at2"/>
<evidence type="ECO:0000313" key="4">
    <source>
        <dbReference type="EMBL" id="SEA88985.1"/>
    </source>
</evidence>
<accession>A0A1H4EVC5</accession>
<dbReference type="Gene3D" id="2.160.10.10">
    <property type="entry name" value="Hexapeptide repeat proteins"/>
    <property type="match status" value="1"/>
</dbReference>
<dbReference type="Proteomes" id="UP000183253">
    <property type="component" value="Unassembled WGS sequence"/>
</dbReference>
<comment type="similarity">
    <text evidence="1">Belongs to the transferase hexapeptide repeat family.</text>
</comment>
<keyword evidence="5" id="KW-1185">Reference proteome</keyword>
<keyword evidence="3" id="KW-0012">Acyltransferase</keyword>
<proteinExistence type="inferred from homology"/>
<organism evidence="4 5">
    <name type="scientific">Alistipes timonensis JC136</name>
    <dbReference type="NCBI Taxonomy" id="1033731"/>
    <lineage>
        <taxon>Bacteria</taxon>
        <taxon>Pseudomonadati</taxon>
        <taxon>Bacteroidota</taxon>
        <taxon>Bacteroidia</taxon>
        <taxon>Bacteroidales</taxon>
        <taxon>Rikenellaceae</taxon>
        <taxon>Alistipes</taxon>
    </lineage>
</organism>
<dbReference type="EMBL" id="FNRI01000008">
    <property type="protein sequence ID" value="SEA88985.1"/>
    <property type="molecule type" value="Genomic_DNA"/>
</dbReference>
<evidence type="ECO:0000256" key="3">
    <source>
        <dbReference type="ARBA" id="ARBA00023315"/>
    </source>
</evidence>
<name>A0A1H4EVC5_9BACT</name>
<dbReference type="GO" id="GO:0016746">
    <property type="term" value="F:acyltransferase activity"/>
    <property type="evidence" value="ECO:0007669"/>
    <property type="project" value="UniProtKB-KW"/>
</dbReference>
<dbReference type="SUPFAM" id="SSF51161">
    <property type="entry name" value="Trimeric LpxA-like enzymes"/>
    <property type="match status" value="1"/>
</dbReference>
<dbReference type="CDD" id="cd03354">
    <property type="entry name" value="LbH_SAT"/>
    <property type="match status" value="1"/>
</dbReference>
<protein>
    <submittedName>
        <fullName evidence="4">Serine O-acetyltransferase</fullName>
    </submittedName>
</protein>
<evidence type="ECO:0000256" key="1">
    <source>
        <dbReference type="ARBA" id="ARBA00007274"/>
    </source>
</evidence>
<gene>
    <name evidence="4" type="ORF">SAMN05444145_108106</name>
</gene>
<dbReference type="Pfam" id="PF00132">
    <property type="entry name" value="Hexapep"/>
    <property type="match status" value="1"/>
</dbReference>
<keyword evidence="2 4" id="KW-0808">Transferase</keyword>